<name>A0A1M6T2Y4_9AQUI</name>
<keyword evidence="13" id="KW-1185">Reference proteome</keyword>
<evidence type="ECO:0000256" key="8">
    <source>
        <dbReference type="ARBA" id="ARBA00023235"/>
    </source>
</evidence>
<dbReference type="RefSeq" id="WP_079654376.1">
    <property type="nucleotide sequence ID" value="NZ_LT670846.1"/>
</dbReference>
<dbReference type="UniPathway" id="UPA00214"/>
<comment type="subunit">
    <text evidence="10">Homodimer.</text>
</comment>
<dbReference type="GO" id="GO:0033499">
    <property type="term" value="P:galactose catabolic process via UDP-galactose, Leloir pathway"/>
    <property type="evidence" value="ECO:0007669"/>
    <property type="project" value="TreeGrafter"/>
</dbReference>
<evidence type="ECO:0000256" key="2">
    <source>
        <dbReference type="ARBA" id="ARBA00001911"/>
    </source>
</evidence>
<evidence type="ECO:0000256" key="5">
    <source>
        <dbReference type="ARBA" id="ARBA00013189"/>
    </source>
</evidence>
<sequence length="323" mass="36256">MRVFVTGGAGYIGSHMVKLLGEKGFEVLTYDNLSNGRKEAVLYGHLVVGDLLDYELLEKTLRDFMPDVVMHFAAKVSVEESVKEPILYYENNFCGTLNLLKAVKKLGIGYFILSSTAAVYGIAQKVPVKEEDPTVPINPYGWSKLFCERALIDLRASGYPIKYAILRYFNVAGADPEGKIGQVSKNPTHLILRALKAAKGEIPYLEVYGTDYPTKDGTAIRDYIHVMDLVQAHLDVLEYLMKGGQSDVFNVGYGRGYSVLEIVKVVKEVTGVDFEVKYGPRREGDPPMLIADNSKILQKTSFKPKYDDIYTIVKTAWEWERKQ</sequence>
<dbReference type="InterPro" id="IPR001509">
    <property type="entry name" value="Epimerase_deHydtase"/>
</dbReference>
<comment type="pathway">
    <text evidence="3 10">Carbohydrate metabolism; galactose metabolism.</text>
</comment>
<dbReference type="CDD" id="cd05247">
    <property type="entry name" value="UDP_G4E_1_SDR_e"/>
    <property type="match status" value="1"/>
</dbReference>
<evidence type="ECO:0000313" key="13">
    <source>
        <dbReference type="Proteomes" id="UP000189810"/>
    </source>
</evidence>
<keyword evidence="7 10" id="KW-0520">NAD</keyword>
<dbReference type="Pfam" id="PF01370">
    <property type="entry name" value="Epimerase"/>
    <property type="match status" value="1"/>
</dbReference>
<evidence type="ECO:0000259" key="11">
    <source>
        <dbReference type="Pfam" id="PF01370"/>
    </source>
</evidence>
<evidence type="ECO:0000256" key="9">
    <source>
        <dbReference type="ARBA" id="ARBA00023277"/>
    </source>
</evidence>
<dbReference type="PANTHER" id="PTHR43725">
    <property type="entry name" value="UDP-GLUCOSE 4-EPIMERASE"/>
    <property type="match status" value="1"/>
</dbReference>
<dbReference type="Proteomes" id="UP000189810">
    <property type="component" value="Chromosome I"/>
</dbReference>
<organism evidence="12 13">
    <name type="scientific">Thermocrinis minervae</name>
    <dbReference type="NCBI Taxonomy" id="381751"/>
    <lineage>
        <taxon>Bacteria</taxon>
        <taxon>Pseudomonadati</taxon>
        <taxon>Aquificota</taxon>
        <taxon>Aquificia</taxon>
        <taxon>Aquificales</taxon>
        <taxon>Aquificaceae</taxon>
        <taxon>Thermocrinis</taxon>
    </lineage>
</organism>
<dbReference type="EMBL" id="LT670846">
    <property type="protein sequence ID" value="SHK51301.1"/>
    <property type="molecule type" value="Genomic_DNA"/>
</dbReference>
<keyword evidence="9 10" id="KW-0119">Carbohydrate metabolism</keyword>
<evidence type="ECO:0000256" key="10">
    <source>
        <dbReference type="RuleBase" id="RU366046"/>
    </source>
</evidence>
<evidence type="ECO:0000256" key="1">
    <source>
        <dbReference type="ARBA" id="ARBA00000083"/>
    </source>
</evidence>
<dbReference type="PANTHER" id="PTHR43725:SF53">
    <property type="entry name" value="UDP-ARABINOSE 4-EPIMERASE 1"/>
    <property type="match status" value="1"/>
</dbReference>
<proteinExistence type="inferred from homology"/>
<dbReference type="STRING" id="381751.SAMN05444391_1278"/>
<dbReference type="InterPro" id="IPR005886">
    <property type="entry name" value="UDP_G4E"/>
</dbReference>
<reference evidence="12 13" key="1">
    <citation type="submission" date="2016-11" db="EMBL/GenBank/DDBJ databases">
        <authorList>
            <person name="Jaros S."/>
            <person name="Januszkiewicz K."/>
            <person name="Wedrychowicz H."/>
        </authorList>
    </citation>
    <scope>NUCLEOTIDE SEQUENCE [LARGE SCALE GENOMIC DNA]</scope>
    <source>
        <strain evidence="12 13">DSM 19557</strain>
    </source>
</reference>
<dbReference type="NCBIfam" id="TIGR01179">
    <property type="entry name" value="galE"/>
    <property type="match status" value="1"/>
</dbReference>
<evidence type="ECO:0000256" key="4">
    <source>
        <dbReference type="ARBA" id="ARBA00007637"/>
    </source>
</evidence>
<dbReference type="OrthoDB" id="9801029at2"/>
<dbReference type="EC" id="5.1.3.2" evidence="5 10"/>
<dbReference type="Gene3D" id="3.40.50.720">
    <property type="entry name" value="NAD(P)-binding Rossmann-like Domain"/>
    <property type="match status" value="1"/>
</dbReference>
<feature type="domain" description="NAD-dependent epimerase/dehydratase" evidence="11">
    <location>
        <begin position="3"/>
        <end position="252"/>
    </location>
</feature>
<dbReference type="GO" id="GO:0003978">
    <property type="term" value="F:UDP-glucose 4-epimerase activity"/>
    <property type="evidence" value="ECO:0007669"/>
    <property type="project" value="UniProtKB-UniRule"/>
</dbReference>
<comment type="similarity">
    <text evidence="4 10">Belongs to the NAD(P)-dependent epimerase/dehydratase family.</text>
</comment>
<dbReference type="AlphaFoldDB" id="A0A1M6T2Y4"/>
<evidence type="ECO:0000256" key="7">
    <source>
        <dbReference type="ARBA" id="ARBA00023027"/>
    </source>
</evidence>
<protein>
    <recommendedName>
        <fullName evidence="6 10">UDP-glucose 4-epimerase</fullName>
        <ecNumber evidence="5 10">5.1.3.2</ecNumber>
    </recommendedName>
</protein>
<evidence type="ECO:0000256" key="3">
    <source>
        <dbReference type="ARBA" id="ARBA00004947"/>
    </source>
</evidence>
<evidence type="ECO:0000313" key="12">
    <source>
        <dbReference type="EMBL" id="SHK51301.1"/>
    </source>
</evidence>
<accession>A0A1M6T2Y4</accession>
<comment type="cofactor">
    <cofactor evidence="2 10">
        <name>NAD(+)</name>
        <dbReference type="ChEBI" id="CHEBI:57540"/>
    </cofactor>
</comment>
<evidence type="ECO:0000256" key="6">
    <source>
        <dbReference type="ARBA" id="ARBA00018569"/>
    </source>
</evidence>
<dbReference type="InterPro" id="IPR036291">
    <property type="entry name" value="NAD(P)-bd_dom_sf"/>
</dbReference>
<comment type="catalytic activity">
    <reaction evidence="1 10">
        <text>UDP-alpha-D-glucose = UDP-alpha-D-galactose</text>
        <dbReference type="Rhea" id="RHEA:22168"/>
        <dbReference type="ChEBI" id="CHEBI:58885"/>
        <dbReference type="ChEBI" id="CHEBI:66914"/>
        <dbReference type="EC" id="5.1.3.2"/>
    </reaction>
</comment>
<gene>
    <name evidence="12" type="ORF">SAMN05444391_1278</name>
</gene>
<dbReference type="SUPFAM" id="SSF51735">
    <property type="entry name" value="NAD(P)-binding Rossmann-fold domains"/>
    <property type="match status" value="1"/>
</dbReference>
<keyword evidence="8 10" id="KW-0413">Isomerase</keyword>
<dbReference type="Gene3D" id="3.90.25.10">
    <property type="entry name" value="UDP-galactose 4-epimerase, domain 1"/>
    <property type="match status" value="1"/>
</dbReference>